<reference evidence="2" key="1">
    <citation type="journal article" date="2023" name="Mol. Phylogenet. Evol.">
        <title>Genome-scale phylogeny and comparative genomics of the fungal order Sordariales.</title>
        <authorList>
            <person name="Hensen N."/>
            <person name="Bonometti L."/>
            <person name="Westerberg I."/>
            <person name="Brannstrom I.O."/>
            <person name="Guillou S."/>
            <person name="Cros-Aarteil S."/>
            <person name="Calhoun S."/>
            <person name="Haridas S."/>
            <person name="Kuo A."/>
            <person name="Mondo S."/>
            <person name="Pangilinan J."/>
            <person name="Riley R."/>
            <person name="LaButti K."/>
            <person name="Andreopoulos B."/>
            <person name="Lipzen A."/>
            <person name="Chen C."/>
            <person name="Yan M."/>
            <person name="Daum C."/>
            <person name="Ng V."/>
            <person name="Clum A."/>
            <person name="Steindorff A."/>
            <person name="Ohm R.A."/>
            <person name="Martin F."/>
            <person name="Silar P."/>
            <person name="Natvig D.O."/>
            <person name="Lalanne C."/>
            <person name="Gautier V."/>
            <person name="Ament-Velasquez S.L."/>
            <person name="Kruys A."/>
            <person name="Hutchinson M.I."/>
            <person name="Powell A.J."/>
            <person name="Barry K."/>
            <person name="Miller A.N."/>
            <person name="Grigoriev I.V."/>
            <person name="Debuchy R."/>
            <person name="Gladieux P."/>
            <person name="Hiltunen Thoren M."/>
            <person name="Johannesson H."/>
        </authorList>
    </citation>
    <scope>NUCLEOTIDE SEQUENCE</scope>
    <source>
        <strain evidence="2">CBS 232.78</strain>
    </source>
</reference>
<keyword evidence="1" id="KW-0732">Signal</keyword>
<keyword evidence="3" id="KW-1185">Reference proteome</keyword>
<evidence type="ECO:0000256" key="1">
    <source>
        <dbReference type="SAM" id="SignalP"/>
    </source>
</evidence>
<accession>A0AAE0P7T2</accession>
<name>A0AAE0P7T2_9PEZI</name>
<feature type="signal peptide" evidence="1">
    <location>
        <begin position="1"/>
        <end position="24"/>
    </location>
</feature>
<dbReference type="AlphaFoldDB" id="A0AAE0P7T2"/>
<dbReference type="EMBL" id="JAULSW010000001">
    <property type="protein sequence ID" value="KAK3394936.1"/>
    <property type="molecule type" value="Genomic_DNA"/>
</dbReference>
<comment type="caution">
    <text evidence="2">The sequence shown here is derived from an EMBL/GenBank/DDBJ whole genome shotgun (WGS) entry which is preliminary data.</text>
</comment>
<feature type="chain" id="PRO_5042111695" evidence="1">
    <location>
        <begin position="25"/>
        <end position="177"/>
    </location>
</feature>
<evidence type="ECO:0000313" key="3">
    <source>
        <dbReference type="Proteomes" id="UP001285441"/>
    </source>
</evidence>
<dbReference type="Proteomes" id="UP001285441">
    <property type="component" value="Unassembled WGS sequence"/>
</dbReference>
<sequence length="177" mass="18983">MNLTSLLVTLISIILTLHSSPTTAKFVDSAHYSSDLGPQVISRLVSYRTLHNTTLTQPQTAFLKQAVSLLSNPKKAISESLADTLVKGCAAVFAPDQCTYLESGHHVGEKRRGGGGHHAAVAARNELEKRVTCDCASSSSYCIVWGCSGCDWRASCTKKGGCGAYWLYTCNGRCYGC</sequence>
<gene>
    <name evidence="2" type="ORF">B0H63DRAFT_462421</name>
</gene>
<reference evidence="2" key="2">
    <citation type="submission" date="2023-06" db="EMBL/GenBank/DDBJ databases">
        <authorList>
            <consortium name="Lawrence Berkeley National Laboratory"/>
            <person name="Haridas S."/>
            <person name="Hensen N."/>
            <person name="Bonometti L."/>
            <person name="Westerberg I."/>
            <person name="Brannstrom I.O."/>
            <person name="Guillou S."/>
            <person name="Cros-Aarteil S."/>
            <person name="Calhoun S."/>
            <person name="Kuo A."/>
            <person name="Mondo S."/>
            <person name="Pangilinan J."/>
            <person name="Riley R."/>
            <person name="LaButti K."/>
            <person name="Andreopoulos B."/>
            <person name="Lipzen A."/>
            <person name="Chen C."/>
            <person name="Yanf M."/>
            <person name="Daum C."/>
            <person name="Ng V."/>
            <person name="Clum A."/>
            <person name="Steindorff A."/>
            <person name="Ohm R."/>
            <person name="Martin F."/>
            <person name="Silar P."/>
            <person name="Natvig D."/>
            <person name="Lalanne C."/>
            <person name="Gautier V."/>
            <person name="Ament-velasquez S.L."/>
            <person name="Kruys A."/>
            <person name="Hutchinson M.I."/>
            <person name="Powell A.J."/>
            <person name="Barry K."/>
            <person name="Miller A.N."/>
            <person name="Grigoriev I.V."/>
            <person name="Debuchy R."/>
            <person name="Gladieux P."/>
            <person name="Thoren M.H."/>
            <person name="Johannesson H."/>
        </authorList>
    </citation>
    <scope>NUCLEOTIDE SEQUENCE</scope>
    <source>
        <strain evidence="2">CBS 232.78</strain>
    </source>
</reference>
<organism evidence="2 3">
    <name type="scientific">Podospora didyma</name>
    <dbReference type="NCBI Taxonomy" id="330526"/>
    <lineage>
        <taxon>Eukaryota</taxon>
        <taxon>Fungi</taxon>
        <taxon>Dikarya</taxon>
        <taxon>Ascomycota</taxon>
        <taxon>Pezizomycotina</taxon>
        <taxon>Sordariomycetes</taxon>
        <taxon>Sordariomycetidae</taxon>
        <taxon>Sordariales</taxon>
        <taxon>Podosporaceae</taxon>
        <taxon>Podospora</taxon>
    </lineage>
</organism>
<protein>
    <submittedName>
        <fullName evidence="2">Uncharacterized protein</fullName>
    </submittedName>
</protein>
<proteinExistence type="predicted"/>
<evidence type="ECO:0000313" key="2">
    <source>
        <dbReference type="EMBL" id="KAK3394936.1"/>
    </source>
</evidence>
<dbReference type="NCBIfam" id="NF033852">
    <property type="entry name" value="fulvocin_rel"/>
    <property type="match status" value="1"/>
</dbReference>